<evidence type="ECO:0000259" key="1">
    <source>
        <dbReference type="Pfam" id="PF18701"/>
    </source>
</evidence>
<dbReference type="Pfam" id="PF18701">
    <property type="entry name" value="DUF5641"/>
    <property type="match status" value="1"/>
</dbReference>
<sequence length="82" mass="9713">MGRLNRWRLLQRLHQDFWSRWHSEYLHTLLQKGKCTTSSNLIIPGTKEAIKNSQAPLLRWQLARVVGCIQVRMVSCALRRWA</sequence>
<comment type="caution">
    <text evidence="2">The sequence shown here is derived from an EMBL/GenBank/DDBJ whole genome shotgun (WGS) entry which is preliminary data.</text>
</comment>
<proteinExistence type="predicted"/>
<dbReference type="EMBL" id="JAPWTK010000024">
    <property type="protein sequence ID" value="KAJ8957165.1"/>
    <property type="molecule type" value="Genomic_DNA"/>
</dbReference>
<dbReference type="AlphaFoldDB" id="A0AAV8Z296"/>
<evidence type="ECO:0000313" key="3">
    <source>
        <dbReference type="Proteomes" id="UP001162162"/>
    </source>
</evidence>
<name>A0AAV8Z296_9CUCU</name>
<protein>
    <recommendedName>
        <fullName evidence="1">DUF5641 domain-containing protein</fullName>
    </recommendedName>
</protein>
<feature type="domain" description="DUF5641" evidence="1">
    <location>
        <begin position="5"/>
        <end position="69"/>
    </location>
</feature>
<evidence type="ECO:0000313" key="2">
    <source>
        <dbReference type="EMBL" id="KAJ8957165.1"/>
    </source>
</evidence>
<reference evidence="2" key="1">
    <citation type="journal article" date="2023" name="Insect Mol. Biol.">
        <title>Genome sequencing provides insights into the evolution of gene families encoding plant cell wall-degrading enzymes in longhorned beetles.</title>
        <authorList>
            <person name="Shin N.R."/>
            <person name="Okamura Y."/>
            <person name="Kirsch R."/>
            <person name="Pauchet Y."/>
        </authorList>
    </citation>
    <scope>NUCLEOTIDE SEQUENCE</scope>
    <source>
        <strain evidence="2">AMC_N1</strain>
    </source>
</reference>
<dbReference type="Proteomes" id="UP001162162">
    <property type="component" value="Unassembled WGS sequence"/>
</dbReference>
<accession>A0AAV8Z296</accession>
<organism evidence="2 3">
    <name type="scientific">Aromia moschata</name>
    <dbReference type="NCBI Taxonomy" id="1265417"/>
    <lineage>
        <taxon>Eukaryota</taxon>
        <taxon>Metazoa</taxon>
        <taxon>Ecdysozoa</taxon>
        <taxon>Arthropoda</taxon>
        <taxon>Hexapoda</taxon>
        <taxon>Insecta</taxon>
        <taxon>Pterygota</taxon>
        <taxon>Neoptera</taxon>
        <taxon>Endopterygota</taxon>
        <taxon>Coleoptera</taxon>
        <taxon>Polyphaga</taxon>
        <taxon>Cucujiformia</taxon>
        <taxon>Chrysomeloidea</taxon>
        <taxon>Cerambycidae</taxon>
        <taxon>Cerambycinae</taxon>
        <taxon>Callichromatini</taxon>
        <taxon>Aromia</taxon>
    </lineage>
</organism>
<feature type="non-terminal residue" evidence="2">
    <location>
        <position position="82"/>
    </location>
</feature>
<dbReference type="InterPro" id="IPR040676">
    <property type="entry name" value="DUF5641"/>
</dbReference>
<keyword evidence="3" id="KW-1185">Reference proteome</keyword>
<gene>
    <name evidence="2" type="ORF">NQ318_007725</name>
</gene>